<dbReference type="InterPro" id="IPR027417">
    <property type="entry name" value="P-loop_NTPase"/>
</dbReference>
<keyword evidence="1" id="KW-0547">Nucleotide-binding</keyword>
<dbReference type="GO" id="GO:0051539">
    <property type="term" value="F:4 iron, 4 sulfur cluster binding"/>
    <property type="evidence" value="ECO:0007669"/>
    <property type="project" value="TreeGrafter"/>
</dbReference>
<name>A0A2K3MCI6_TRIPR</name>
<proteinExistence type="predicted"/>
<dbReference type="GO" id="GO:0005524">
    <property type="term" value="F:ATP binding"/>
    <property type="evidence" value="ECO:0007669"/>
    <property type="project" value="UniProtKB-KW"/>
</dbReference>
<dbReference type="InterPro" id="IPR044304">
    <property type="entry name" value="NUBPL-like"/>
</dbReference>
<gene>
    <name evidence="4" type="ORF">L195_g044599</name>
</gene>
<dbReference type="ExpressionAtlas" id="A0A2K3MCI6">
    <property type="expression patterns" value="baseline"/>
</dbReference>
<reference evidence="4 5" key="1">
    <citation type="journal article" date="2014" name="Am. J. Bot.">
        <title>Genome assembly and annotation for red clover (Trifolium pratense; Fabaceae).</title>
        <authorList>
            <person name="Istvanek J."/>
            <person name="Jaros M."/>
            <person name="Krenek A."/>
            <person name="Repkova J."/>
        </authorList>
    </citation>
    <scope>NUCLEOTIDE SEQUENCE [LARGE SCALE GENOMIC DNA]</scope>
    <source>
        <strain evidence="5">cv. Tatra</strain>
        <tissue evidence="4">Young leaves</tissue>
    </source>
</reference>
<dbReference type="Gene3D" id="3.30.300.130">
    <property type="entry name" value="Fe-S cluster assembly (FSCA)"/>
    <property type="match status" value="1"/>
</dbReference>
<dbReference type="InterPro" id="IPR034904">
    <property type="entry name" value="FSCA_dom_sf"/>
</dbReference>
<feature type="non-terminal residue" evidence="4">
    <location>
        <position position="227"/>
    </location>
</feature>
<dbReference type="InterPro" id="IPR033756">
    <property type="entry name" value="YlxH/NBP35"/>
</dbReference>
<organism evidence="4 5">
    <name type="scientific">Trifolium pratense</name>
    <name type="common">Red clover</name>
    <dbReference type="NCBI Taxonomy" id="57577"/>
    <lineage>
        <taxon>Eukaryota</taxon>
        <taxon>Viridiplantae</taxon>
        <taxon>Streptophyta</taxon>
        <taxon>Embryophyta</taxon>
        <taxon>Tracheophyta</taxon>
        <taxon>Spermatophyta</taxon>
        <taxon>Magnoliopsida</taxon>
        <taxon>eudicotyledons</taxon>
        <taxon>Gunneridae</taxon>
        <taxon>Pentapetalae</taxon>
        <taxon>rosids</taxon>
        <taxon>fabids</taxon>
        <taxon>Fabales</taxon>
        <taxon>Fabaceae</taxon>
        <taxon>Papilionoideae</taxon>
        <taxon>50 kb inversion clade</taxon>
        <taxon>NPAAA clade</taxon>
        <taxon>Hologalegina</taxon>
        <taxon>IRL clade</taxon>
        <taxon>Trifolieae</taxon>
        <taxon>Trifolium</taxon>
    </lineage>
</organism>
<dbReference type="Proteomes" id="UP000236291">
    <property type="component" value="Unassembled WGS sequence"/>
</dbReference>
<evidence type="ECO:0000259" key="3">
    <source>
        <dbReference type="Pfam" id="PF01883"/>
    </source>
</evidence>
<dbReference type="STRING" id="57577.A0A2K3MCI6"/>
<dbReference type="FunFam" id="3.30.300.130:FF:000008">
    <property type="entry name" value="Fe-S cluster assembly factor HCF101, chloroplastic"/>
    <property type="match status" value="1"/>
</dbReference>
<feature type="domain" description="MIP18 family-like" evidence="3">
    <location>
        <begin position="31"/>
        <end position="104"/>
    </location>
</feature>
<dbReference type="EMBL" id="ASHM01056770">
    <property type="protein sequence ID" value="PNX88493.1"/>
    <property type="molecule type" value="Genomic_DNA"/>
</dbReference>
<dbReference type="Pfam" id="PF01883">
    <property type="entry name" value="FeS_assembly_P"/>
    <property type="match status" value="1"/>
</dbReference>
<dbReference type="PANTHER" id="PTHR42961">
    <property type="entry name" value="IRON-SULFUR PROTEIN NUBPL"/>
    <property type="match status" value="1"/>
</dbReference>
<dbReference type="InterPro" id="IPR002744">
    <property type="entry name" value="MIP18-like"/>
</dbReference>
<keyword evidence="2" id="KW-0067">ATP-binding</keyword>
<dbReference type="PANTHER" id="PTHR42961:SF2">
    <property type="entry name" value="IRON-SULFUR PROTEIN NUBPL"/>
    <property type="match status" value="1"/>
</dbReference>
<evidence type="ECO:0000313" key="5">
    <source>
        <dbReference type="Proteomes" id="UP000236291"/>
    </source>
</evidence>
<evidence type="ECO:0000256" key="2">
    <source>
        <dbReference type="ARBA" id="ARBA00022840"/>
    </source>
</evidence>
<dbReference type="Pfam" id="PF10609">
    <property type="entry name" value="ParA"/>
    <property type="match status" value="1"/>
</dbReference>
<reference evidence="4 5" key="2">
    <citation type="journal article" date="2017" name="Front. Plant Sci.">
        <title>Gene Classification and Mining of Molecular Markers Useful in Red Clover (Trifolium pratense) Breeding.</title>
        <authorList>
            <person name="Istvanek J."/>
            <person name="Dluhosova J."/>
            <person name="Dluhos P."/>
            <person name="Patkova L."/>
            <person name="Nedelnik J."/>
            <person name="Repkova J."/>
        </authorList>
    </citation>
    <scope>NUCLEOTIDE SEQUENCE [LARGE SCALE GENOMIC DNA]</scope>
    <source>
        <strain evidence="5">cv. Tatra</strain>
        <tissue evidence="4">Young leaves</tissue>
    </source>
</reference>
<comment type="caution">
    <text evidence="4">The sequence shown here is derived from an EMBL/GenBank/DDBJ whole genome shotgun (WGS) entry which is preliminary data.</text>
</comment>
<protein>
    <submittedName>
        <fullName evidence="4">Protein mrp</fullName>
    </submittedName>
</protein>
<dbReference type="SUPFAM" id="SSF52540">
    <property type="entry name" value="P-loop containing nucleoside triphosphate hydrolases"/>
    <property type="match status" value="1"/>
</dbReference>
<dbReference type="AlphaFoldDB" id="A0A2K3MCI6"/>
<dbReference type="GO" id="GO:0009570">
    <property type="term" value="C:chloroplast stroma"/>
    <property type="evidence" value="ECO:0007669"/>
    <property type="project" value="TreeGrafter"/>
</dbReference>
<accession>A0A2K3MCI6</accession>
<evidence type="ECO:0000256" key="1">
    <source>
        <dbReference type="ARBA" id="ARBA00022741"/>
    </source>
</evidence>
<sequence>MDFHIQHHFSFIKCFLIYAVGNSPVSTGTAEDDVLKALSQIIDPDFGTDIVTCGFVKDLQIDEALGEVSFRLELTTPACPIKDVFEQKANEVVAALPWVKNVNVTMSAQPAKPLYAEQLPAGLRTISNIIAVSSCKGGVGKSTVAVNLAYTLADMGARVGIFDADVYGPSLPTMVSPESRLLEMNPEKKTIIPTEYMGVKLVSFGFAGQGRAIMRGPMVSGVINQLL</sequence>
<dbReference type="SUPFAM" id="SSF117916">
    <property type="entry name" value="Fe-S cluster assembly (FSCA) domain-like"/>
    <property type="match status" value="1"/>
</dbReference>
<dbReference type="GO" id="GO:0016226">
    <property type="term" value="P:iron-sulfur cluster assembly"/>
    <property type="evidence" value="ECO:0007669"/>
    <property type="project" value="InterPro"/>
</dbReference>
<dbReference type="Gene3D" id="3.40.50.300">
    <property type="entry name" value="P-loop containing nucleotide triphosphate hydrolases"/>
    <property type="match status" value="1"/>
</dbReference>
<evidence type="ECO:0000313" key="4">
    <source>
        <dbReference type="EMBL" id="PNX88493.1"/>
    </source>
</evidence>